<dbReference type="SUPFAM" id="SSF46929">
    <property type="entry name" value="DNA helicase RuvA subunit, C-terminal domain"/>
    <property type="match status" value="1"/>
</dbReference>
<dbReference type="InterPro" id="IPR003583">
    <property type="entry name" value="Hlx-hairpin-Hlx_DNA-bd_motif"/>
</dbReference>
<dbReference type="GO" id="GO:0000400">
    <property type="term" value="F:four-way junction DNA binding"/>
    <property type="evidence" value="ECO:0007669"/>
    <property type="project" value="UniProtKB-UniRule"/>
</dbReference>
<dbReference type="GO" id="GO:0005524">
    <property type="term" value="F:ATP binding"/>
    <property type="evidence" value="ECO:0007669"/>
    <property type="project" value="InterPro"/>
</dbReference>
<protein>
    <recommendedName>
        <fullName evidence="6">Holliday junction branch migration complex subunit RuvA</fullName>
    </recommendedName>
</protein>
<dbReference type="GO" id="GO:0048476">
    <property type="term" value="C:Holliday junction resolvase complex"/>
    <property type="evidence" value="ECO:0007669"/>
    <property type="project" value="UniProtKB-UniRule"/>
</dbReference>
<evidence type="ECO:0000256" key="1">
    <source>
        <dbReference type="ARBA" id="ARBA00022490"/>
    </source>
</evidence>
<dbReference type="NCBIfam" id="TIGR00084">
    <property type="entry name" value="ruvA"/>
    <property type="match status" value="1"/>
</dbReference>
<comment type="subcellular location">
    <subcellularLocation>
        <location evidence="6">Cytoplasm</location>
    </subcellularLocation>
</comment>
<feature type="region of interest" description="Domain III" evidence="6">
    <location>
        <begin position="144"/>
        <end position="192"/>
    </location>
</feature>
<dbReference type="InterPro" id="IPR012340">
    <property type="entry name" value="NA-bd_OB-fold"/>
</dbReference>
<feature type="domain" description="Helix-hairpin-helix DNA-binding motif class 1" evidence="7">
    <location>
        <begin position="73"/>
        <end position="92"/>
    </location>
</feature>
<accession>A0A2M6W3U8</accession>
<dbReference type="GO" id="GO:0006281">
    <property type="term" value="P:DNA repair"/>
    <property type="evidence" value="ECO:0007669"/>
    <property type="project" value="UniProtKB-UniRule"/>
</dbReference>
<evidence type="ECO:0000259" key="7">
    <source>
        <dbReference type="SMART" id="SM00278"/>
    </source>
</evidence>
<dbReference type="InterPro" id="IPR011114">
    <property type="entry name" value="RuvA_C"/>
</dbReference>
<name>A0A2M6W3U8_9BACT</name>
<dbReference type="Pfam" id="PF07499">
    <property type="entry name" value="RuvA_C"/>
    <property type="match status" value="1"/>
</dbReference>
<dbReference type="Gene3D" id="1.10.150.20">
    <property type="entry name" value="5' to 3' exonuclease, C-terminal subdomain"/>
    <property type="match status" value="1"/>
</dbReference>
<dbReference type="HAMAP" id="MF_00031">
    <property type="entry name" value="DNA_HJ_migration_RuvA"/>
    <property type="match status" value="1"/>
</dbReference>
<comment type="caution">
    <text evidence="8">The sequence shown here is derived from an EMBL/GenBank/DDBJ whole genome shotgun (WGS) entry which is preliminary data.</text>
</comment>
<comment type="domain">
    <text evidence="6">Has three domains with a flexible linker between the domains II and III and assumes an 'L' shape. Domain III is highly mobile and contacts RuvB.</text>
</comment>
<dbReference type="GO" id="GO:0009378">
    <property type="term" value="F:four-way junction helicase activity"/>
    <property type="evidence" value="ECO:0007669"/>
    <property type="project" value="InterPro"/>
</dbReference>
<evidence type="ECO:0000256" key="5">
    <source>
        <dbReference type="ARBA" id="ARBA00023204"/>
    </source>
</evidence>
<dbReference type="GO" id="GO:0009379">
    <property type="term" value="C:Holliday junction helicase complex"/>
    <property type="evidence" value="ECO:0007669"/>
    <property type="project" value="InterPro"/>
</dbReference>
<dbReference type="Gene3D" id="2.40.50.140">
    <property type="entry name" value="Nucleic acid-binding proteins"/>
    <property type="match status" value="1"/>
</dbReference>
<dbReference type="Gene3D" id="1.10.8.10">
    <property type="entry name" value="DNA helicase RuvA subunit, C-terminal domain"/>
    <property type="match status" value="1"/>
</dbReference>
<dbReference type="Proteomes" id="UP000231183">
    <property type="component" value="Unassembled WGS sequence"/>
</dbReference>
<dbReference type="SUPFAM" id="SSF47781">
    <property type="entry name" value="RuvA domain 2-like"/>
    <property type="match status" value="1"/>
</dbReference>
<dbReference type="InterPro" id="IPR013849">
    <property type="entry name" value="DNA_helicase_Holl-junc_RuvA_I"/>
</dbReference>
<keyword evidence="2 6" id="KW-0227">DNA damage</keyword>
<keyword evidence="1 6" id="KW-0963">Cytoplasm</keyword>
<feature type="domain" description="Helix-hairpin-helix DNA-binding motif class 1" evidence="7">
    <location>
        <begin position="108"/>
        <end position="127"/>
    </location>
</feature>
<dbReference type="SMART" id="SM00278">
    <property type="entry name" value="HhH1"/>
    <property type="match status" value="2"/>
</dbReference>
<evidence type="ECO:0000256" key="6">
    <source>
        <dbReference type="HAMAP-Rule" id="MF_00031"/>
    </source>
</evidence>
<evidence type="ECO:0000256" key="3">
    <source>
        <dbReference type="ARBA" id="ARBA00023125"/>
    </source>
</evidence>
<dbReference type="AlphaFoldDB" id="A0A2M6W3U8"/>
<evidence type="ECO:0000313" key="8">
    <source>
        <dbReference type="EMBL" id="PIT87467.1"/>
    </source>
</evidence>
<organism evidence="8 9">
    <name type="scientific">Candidatus Magasanikbacteria bacterium CG10_big_fil_rev_8_21_14_0_10_40_10</name>
    <dbReference type="NCBI Taxonomy" id="1974648"/>
    <lineage>
        <taxon>Bacteria</taxon>
        <taxon>Candidatus Magasanikiibacteriota</taxon>
    </lineage>
</organism>
<dbReference type="InterPro" id="IPR010994">
    <property type="entry name" value="RuvA_2-like"/>
</dbReference>
<dbReference type="EMBL" id="PFBX01000026">
    <property type="protein sequence ID" value="PIT87467.1"/>
    <property type="molecule type" value="Genomic_DNA"/>
</dbReference>
<dbReference type="Pfam" id="PF01330">
    <property type="entry name" value="RuvA_N"/>
    <property type="match status" value="1"/>
</dbReference>
<dbReference type="CDD" id="cd14332">
    <property type="entry name" value="UBA_RuvA_C"/>
    <property type="match status" value="1"/>
</dbReference>
<dbReference type="InterPro" id="IPR036267">
    <property type="entry name" value="RuvA_C_sf"/>
</dbReference>
<comment type="caution">
    <text evidence="6">Lacks conserved residue(s) required for the propagation of feature annotation.</text>
</comment>
<keyword evidence="3 6" id="KW-0238">DNA-binding</keyword>
<dbReference type="GO" id="GO:0005737">
    <property type="term" value="C:cytoplasm"/>
    <property type="evidence" value="ECO:0007669"/>
    <property type="project" value="UniProtKB-SubCell"/>
</dbReference>
<comment type="function">
    <text evidence="6">The RuvA-RuvB-RuvC complex processes Holliday junction (HJ) DNA during genetic recombination and DNA repair, while the RuvA-RuvB complex plays an important role in the rescue of blocked DNA replication forks via replication fork reversal (RFR). RuvA specifically binds to HJ cruciform DNA, conferring on it an open structure. The RuvB hexamer acts as an ATP-dependent pump, pulling dsDNA into and through the RuvAB complex. HJ branch migration allows RuvC to scan DNA until it finds its consensus sequence, where it cleaves and resolves the cruciform DNA.</text>
</comment>
<reference evidence="9" key="1">
    <citation type="submission" date="2017-09" db="EMBL/GenBank/DDBJ databases">
        <title>Depth-based differentiation of microbial function through sediment-hosted aquifers and enrichment of novel symbionts in the deep terrestrial subsurface.</title>
        <authorList>
            <person name="Probst A.J."/>
            <person name="Ladd B."/>
            <person name="Jarett J.K."/>
            <person name="Geller-Mcgrath D.E."/>
            <person name="Sieber C.M.K."/>
            <person name="Emerson J.B."/>
            <person name="Anantharaman K."/>
            <person name="Thomas B.C."/>
            <person name="Malmstrom R."/>
            <person name="Stieglmeier M."/>
            <person name="Klingl A."/>
            <person name="Woyke T."/>
            <person name="Ryan C.M."/>
            <person name="Banfield J.F."/>
        </authorList>
    </citation>
    <scope>NUCLEOTIDE SEQUENCE [LARGE SCALE GENOMIC DNA]</scope>
</reference>
<comment type="similarity">
    <text evidence="6">Belongs to the RuvA family.</text>
</comment>
<evidence type="ECO:0000256" key="4">
    <source>
        <dbReference type="ARBA" id="ARBA00023172"/>
    </source>
</evidence>
<proteinExistence type="inferred from homology"/>
<sequence length="192" mass="20613">MISLIHGKVAQNNGVVLVVMTMGGVGYKLAVRPGMADNYQIGQEISLLTYLSVGENKMDLYGFENEKERSLFLNFINVSGIGPKSALHLLSLGTVEEISNAISAGDVDYLTKVSGVGRKTAERIVVELKSKMGEVGATQSIGLNENLADVIAGLESLGYTAQQAREAIKKLNVIGKNSEQLMREALLIISKN</sequence>
<dbReference type="GO" id="GO:0006310">
    <property type="term" value="P:DNA recombination"/>
    <property type="evidence" value="ECO:0007669"/>
    <property type="project" value="UniProtKB-UniRule"/>
</dbReference>
<feature type="region of interest" description="Domain I" evidence="6">
    <location>
        <begin position="1"/>
        <end position="64"/>
    </location>
</feature>
<keyword evidence="4 6" id="KW-0233">DNA recombination</keyword>
<comment type="subunit">
    <text evidence="6">Homotetramer. Forms an RuvA(8)-RuvB(12)-Holliday junction (HJ) complex. HJ DNA is sandwiched between 2 RuvA tetramers; dsDNA enters through RuvA and exits via RuvB. An RuvB hexamer assembles on each DNA strand where it exits the tetramer. Each RuvB hexamer is contacted by two RuvA subunits (via domain III) on 2 adjacent RuvB subunits; this complex drives branch migration. In the full resolvosome a probable DNA-RuvA(4)-RuvB(12)-RuvC(2) complex forms which resolves the HJ.</text>
</comment>
<keyword evidence="5 6" id="KW-0234">DNA repair</keyword>
<evidence type="ECO:0000256" key="2">
    <source>
        <dbReference type="ARBA" id="ARBA00022763"/>
    </source>
</evidence>
<dbReference type="InterPro" id="IPR000085">
    <property type="entry name" value="RuvA"/>
</dbReference>
<dbReference type="Pfam" id="PF14520">
    <property type="entry name" value="HHH_5"/>
    <property type="match status" value="1"/>
</dbReference>
<dbReference type="SUPFAM" id="SSF50249">
    <property type="entry name" value="Nucleic acid-binding proteins"/>
    <property type="match status" value="1"/>
</dbReference>
<gene>
    <name evidence="6 8" type="primary">ruvA</name>
    <name evidence="8" type="ORF">COU31_02765</name>
</gene>
<evidence type="ECO:0000313" key="9">
    <source>
        <dbReference type="Proteomes" id="UP000231183"/>
    </source>
</evidence>